<dbReference type="Gene3D" id="3.40.630.30">
    <property type="match status" value="1"/>
</dbReference>
<proteinExistence type="predicted"/>
<protein>
    <submittedName>
        <fullName evidence="2">GNAT family N-acetyltransferase</fullName>
    </submittedName>
</protein>
<dbReference type="InterPro" id="IPR031165">
    <property type="entry name" value="GNAT_YJDJ"/>
</dbReference>
<comment type="caution">
    <text evidence="2">The sequence shown here is derived from an EMBL/GenBank/DDBJ whole genome shotgun (WGS) entry which is preliminary data.</text>
</comment>
<dbReference type="EMBL" id="BAAAOF010000002">
    <property type="protein sequence ID" value="GAA1919936.1"/>
    <property type="molecule type" value="Genomic_DNA"/>
</dbReference>
<dbReference type="PANTHER" id="PTHR31435">
    <property type="entry name" value="PROTEIN NATD1"/>
    <property type="match status" value="1"/>
</dbReference>
<evidence type="ECO:0000313" key="2">
    <source>
        <dbReference type="EMBL" id="GAA1919936.1"/>
    </source>
</evidence>
<dbReference type="InterPro" id="IPR016181">
    <property type="entry name" value="Acyl_CoA_acyltransferase"/>
</dbReference>
<dbReference type="InterPro" id="IPR045057">
    <property type="entry name" value="Gcn5-rel_NAT"/>
</dbReference>
<reference evidence="3" key="1">
    <citation type="journal article" date="2019" name="Int. J. Syst. Evol. Microbiol.">
        <title>The Global Catalogue of Microorganisms (GCM) 10K type strain sequencing project: providing services to taxonomists for standard genome sequencing and annotation.</title>
        <authorList>
            <consortium name="The Broad Institute Genomics Platform"/>
            <consortium name="The Broad Institute Genome Sequencing Center for Infectious Disease"/>
            <person name="Wu L."/>
            <person name="Ma J."/>
        </authorList>
    </citation>
    <scope>NUCLEOTIDE SEQUENCE [LARGE SCALE GENOMIC DNA]</scope>
    <source>
        <strain evidence="3">JCM 14900</strain>
    </source>
</reference>
<feature type="domain" description="N-acetyltransferase" evidence="1">
    <location>
        <begin position="11"/>
        <end position="103"/>
    </location>
</feature>
<evidence type="ECO:0000313" key="3">
    <source>
        <dbReference type="Proteomes" id="UP001501343"/>
    </source>
</evidence>
<accession>A0ABP5AQB4</accession>
<organism evidence="2 3">
    <name type="scientific">Microbacterium aoyamense</name>
    <dbReference type="NCBI Taxonomy" id="344166"/>
    <lineage>
        <taxon>Bacteria</taxon>
        <taxon>Bacillati</taxon>
        <taxon>Actinomycetota</taxon>
        <taxon>Actinomycetes</taxon>
        <taxon>Micrococcales</taxon>
        <taxon>Microbacteriaceae</taxon>
        <taxon>Microbacterium</taxon>
    </lineage>
</organism>
<sequence length="103" mass="11418">MSDLTDDRTVTRDEAESRYEVRLGDVLAGFTEYRVDSRGRYVFHHTEIDPAFGGRGLATTVVSYAMADAAARGETVRPTCPVVVKYLRSHDVPGLQVDWPDGV</sequence>
<gene>
    <name evidence="2" type="ORF">GCM10009775_10660</name>
</gene>
<keyword evidence="3" id="KW-1185">Reference proteome</keyword>
<dbReference type="SUPFAM" id="SSF55729">
    <property type="entry name" value="Acyl-CoA N-acyltransferases (Nat)"/>
    <property type="match status" value="1"/>
</dbReference>
<dbReference type="PANTHER" id="PTHR31435:SF10">
    <property type="entry name" value="BSR4717 PROTEIN"/>
    <property type="match status" value="1"/>
</dbReference>
<name>A0ABP5AQB4_9MICO</name>
<dbReference type="Proteomes" id="UP001501343">
    <property type="component" value="Unassembled WGS sequence"/>
</dbReference>
<dbReference type="PROSITE" id="PS51729">
    <property type="entry name" value="GNAT_YJDJ"/>
    <property type="match status" value="1"/>
</dbReference>
<dbReference type="Pfam" id="PF14542">
    <property type="entry name" value="Acetyltransf_CG"/>
    <property type="match status" value="1"/>
</dbReference>
<dbReference type="RefSeq" id="WP_248146163.1">
    <property type="nucleotide sequence ID" value="NZ_BAAAOF010000002.1"/>
</dbReference>
<evidence type="ECO:0000259" key="1">
    <source>
        <dbReference type="PROSITE" id="PS51729"/>
    </source>
</evidence>